<keyword evidence="6" id="KW-0819">tRNA processing</keyword>
<dbReference type="EnsemblProtists" id="EOD39237">
    <property type="protein sequence ID" value="EOD39237"/>
    <property type="gene ID" value="EMIHUDRAFT_223737"/>
</dbReference>
<evidence type="ECO:0000256" key="2">
    <source>
        <dbReference type="ARBA" id="ARBA00011977"/>
    </source>
</evidence>
<dbReference type="eggNOG" id="ENOG502S61T">
    <property type="taxonomic scope" value="Eukaryota"/>
</dbReference>
<name>A0A0D3KU02_EMIH1</name>
<accession>A0A0D3KU02</accession>
<dbReference type="Pfam" id="PF02390">
    <property type="entry name" value="Methyltransf_4"/>
    <property type="match status" value="1"/>
</dbReference>
<dbReference type="HOGENOM" id="CLU_1104444_0_0_1"/>
<evidence type="ECO:0000256" key="5">
    <source>
        <dbReference type="ARBA" id="ARBA00022691"/>
    </source>
</evidence>
<dbReference type="GeneID" id="17284507"/>
<evidence type="ECO:0000256" key="1">
    <source>
        <dbReference type="ARBA" id="ARBA00000142"/>
    </source>
</evidence>
<protein>
    <recommendedName>
        <fullName evidence="2">tRNA (guanine(46)-N(7))-methyltransferase</fullName>
        <ecNumber evidence="2">2.1.1.33</ecNumber>
    </recommendedName>
</protein>
<proteinExistence type="predicted"/>
<evidence type="ECO:0000256" key="4">
    <source>
        <dbReference type="ARBA" id="ARBA00022679"/>
    </source>
</evidence>
<keyword evidence="3" id="KW-0489">Methyltransferase</keyword>
<dbReference type="GO" id="GO:0008176">
    <property type="term" value="F:tRNA (guanine(46)-N7)-methyltransferase activity"/>
    <property type="evidence" value="ECO:0007669"/>
    <property type="project" value="UniProtKB-EC"/>
</dbReference>
<sequence>MLLAASPQLFTPVVAPPCPTPAAGSLAAAYPLEPHELAGPSAVQHACSLERYLERQPLPPHTHDAFGELTAWLDAAGERPLILDSGCGTGLSTRALALAHPQSLVLGVDRSGDRLGRRLGPHKTGKDAVPPNALLLRAELATLWRMLQMSGHHHLLLYPNPYPKPRQRGRRWHFHASLPLLLALGGSLEDGLTLFERKYWTSGEGLYRLASPGALEPVSGRVVRQYLEALGGRREVARAAAESCADGVAQTP</sequence>
<dbReference type="Gene3D" id="3.40.50.150">
    <property type="entry name" value="Vaccinia Virus protein VP39"/>
    <property type="match status" value="1"/>
</dbReference>
<evidence type="ECO:0000256" key="6">
    <source>
        <dbReference type="ARBA" id="ARBA00022694"/>
    </source>
</evidence>
<keyword evidence="8" id="KW-1185">Reference proteome</keyword>
<reference evidence="7" key="2">
    <citation type="submission" date="2024-10" db="UniProtKB">
        <authorList>
            <consortium name="EnsemblProtists"/>
        </authorList>
    </citation>
    <scope>IDENTIFICATION</scope>
</reference>
<dbReference type="KEGG" id="ehx:EMIHUDRAFT_223737"/>
<comment type="catalytic activity">
    <reaction evidence="1">
        <text>guanosine(46) in tRNA + S-adenosyl-L-methionine = N(7)-methylguanosine(46) in tRNA + S-adenosyl-L-homocysteine</text>
        <dbReference type="Rhea" id="RHEA:42708"/>
        <dbReference type="Rhea" id="RHEA-COMP:10188"/>
        <dbReference type="Rhea" id="RHEA-COMP:10189"/>
        <dbReference type="ChEBI" id="CHEBI:57856"/>
        <dbReference type="ChEBI" id="CHEBI:59789"/>
        <dbReference type="ChEBI" id="CHEBI:74269"/>
        <dbReference type="ChEBI" id="CHEBI:74480"/>
        <dbReference type="EC" id="2.1.1.33"/>
    </reaction>
</comment>
<evidence type="ECO:0000313" key="7">
    <source>
        <dbReference type="EnsemblProtists" id="EOD39237"/>
    </source>
</evidence>
<organism evidence="7 8">
    <name type="scientific">Emiliania huxleyi (strain CCMP1516)</name>
    <dbReference type="NCBI Taxonomy" id="280463"/>
    <lineage>
        <taxon>Eukaryota</taxon>
        <taxon>Haptista</taxon>
        <taxon>Haptophyta</taxon>
        <taxon>Prymnesiophyceae</taxon>
        <taxon>Isochrysidales</taxon>
        <taxon>Noelaerhabdaceae</taxon>
        <taxon>Emiliania</taxon>
    </lineage>
</organism>
<dbReference type="PaxDb" id="2903-EOD39237"/>
<dbReference type="InterPro" id="IPR029063">
    <property type="entry name" value="SAM-dependent_MTases_sf"/>
</dbReference>
<evidence type="ECO:0000256" key="3">
    <source>
        <dbReference type="ARBA" id="ARBA00022603"/>
    </source>
</evidence>
<keyword evidence="4" id="KW-0808">Transferase</keyword>
<dbReference type="EC" id="2.1.1.33" evidence="2"/>
<evidence type="ECO:0000313" key="8">
    <source>
        <dbReference type="Proteomes" id="UP000013827"/>
    </source>
</evidence>
<dbReference type="RefSeq" id="XP_005791666.1">
    <property type="nucleotide sequence ID" value="XM_005791609.1"/>
</dbReference>
<dbReference type="InterPro" id="IPR003358">
    <property type="entry name" value="tRNA_(Gua-N-7)_MeTrfase_Trmb"/>
</dbReference>
<dbReference type="Proteomes" id="UP000013827">
    <property type="component" value="Unassembled WGS sequence"/>
</dbReference>
<keyword evidence="5" id="KW-0949">S-adenosyl-L-methionine</keyword>
<dbReference type="SUPFAM" id="SSF53335">
    <property type="entry name" value="S-adenosyl-L-methionine-dependent methyltransferases"/>
    <property type="match status" value="1"/>
</dbReference>
<dbReference type="AlphaFoldDB" id="A0A0D3KU02"/>
<reference evidence="8" key="1">
    <citation type="journal article" date="2013" name="Nature">
        <title>Pan genome of the phytoplankton Emiliania underpins its global distribution.</title>
        <authorList>
            <person name="Read B.A."/>
            <person name="Kegel J."/>
            <person name="Klute M.J."/>
            <person name="Kuo A."/>
            <person name="Lefebvre S.C."/>
            <person name="Maumus F."/>
            <person name="Mayer C."/>
            <person name="Miller J."/>
            <person name="Monier A."/>
            <person name="Salamov A."/>
            <person name="Young J."/>
            <person name="Aguilar M."/>
            <person name="Claverie J.M."/>
            <person name="Frickenhaus S."/>
            <person name="Gonzalez K."/>
            <person name="Herman E.K."/>
            <person name="Lin Y.C."/>
            <person name="Napier J."/>
            <person name="Ogata H."/>
            <person name="Sarno A.F."/>
            <person name="Shmutz J."/>
            <person name="Schroeder D."/>
            <person name="de Vargas C."/>
            <person name="Verret F."/>
            <person name="von Dassow P."/>
            <person name="Valentin K."/>
            <person name="Van de Peer Y."/>
            <person name="Wheeler G."/>
            <person name="Dacks J.B."/>
            <person name="Delwiche C.F."/>
            <person name="Dyhrman S.T."/>
            <person name="Glockner G."/>
            <person name="John U."/>
            <person name="Richards T."/>
            <person name="Worden A.Z."/>
            <person name="Zhang X."/>
            <person name="Grigoriev I.V."/>
            <person name="Allen A.E."/>
            <person name="Bidle K."/>
            <person name="Borodovsky M."/>
            <person name="Bowler C."/>
            <person name="Brownlee C."/>
            <person name="Cock J.M."/>
            <person name="Elias M."/>
            <person name="Gladyshev V.N."/>
            <person name="Groth M."/>
            <person name="Guda C."/>
            <person name="Hadaegh A."/>
            <person name="Iglesias-Rodriguez M.D."/>
            <person name="Jenkins J."/>
            <person name="Jones B.M."/>
            <person name="Lawson T."/>
            <person name="Leese F."/>
            <person name="Lindquist E."/>
            <person name="Lobanov A."/>
            <person name="Lomsadze A."/>
            <person name="Malik S.B."/>
            <person name="Marsh M.E."/>
            <person name="Mackinder L."/>
            <person name="Mock T."/>
            <person name="Mueller-Roeber B."/>
            <person name="Pagarete A."/>
            <person name="Parker M."/>
            <person name="Probert I."/>
            <person name="Quesneville H."/>
            <person name="Raines C."/>
            <person name="Rensing S.A."/>
            <person name="Riano-Pachon D.M."/>
            <person name="Richier S."/>
            <person name="Rokitta S."/>
            <person name="Shiraiwa Y."/>
            <person name="Soanes D.M."/>
            <person name="van der Giezen M."/>
            <person name="Wahlund T.M."/>
            <person name="Williams B."/>
            <person name="Wilson W."/>
            <person name="Wolfe G."/>
            <person name="Wurch L.L."/>
        </authorList>
    </citation>
    <scope>NUCLEOTIDE SEQUENCE</scope>
</reference>